<organism evidence="1 2">
    <name type="scientific">Nocardioides szechwanensis</name>
    <dbReference type="NCBI Taxonomy" id="1005944"/>
    <lineage>
        <taxon>Bacteria</taxon>
        <taxon>Bacillati</taxon>
        <taxon>Actinomycetota</taxon>
        <taxon>Actinomycetes</taxon>
        <taxon>Propionibacteriales</taxon>
        <taxon>Nocardioidaceae</taxon>
        <taxon>Nocardioides</taxon>
    </lineage>
</organism>
<dbReference type="Proteomes" id="UP000199004">
    <property type="component" value="Unassembled WGS sequence"/>
</dbReference>
<evidence type="ECO:0000313" key="1">
    <source>
        <dbReference type="EMBL" id="SDM78892.1"/>
    </source>
</evidence>
<evidence type="ECO:0000313" key="2">
    <source>
        <dbReference type="Proteomes" id="UP000199004"/>
    </source>
</evidence>
<dbReference type="AlphaFoldDB" id="A0A1G9W2W0"/>
<dbReference type="EMBL" id="FNIC01000001">
    <property type="protein sequence ID" value="SDM78892.1"/>
    <property type="molecule type" value="Genomic_DNA"/>
</dbReference>
<gene>
    <name evidence="1" type="ORF">SAMN05192576_0933</name>
</gene>
<keyword evidence="2" id="KW-1185">Reference proteome</keyword>
<proteinExistence type="predicted"/>
<accession>A0A1G9W2W0</accession>
<dbReference type="STRING" id="1005944.SAMN05192576_0933"/>
<reference evidence="1 2" key="1">
    <citation type="submission" date="2016-10" db="EMBL/GenBank/DDBJ databases">
        <authorList>
            <person name="de Groot N.N."/>
        </authorList>
    </citation>
    <scope>NUCLEOTIDE SEQUENCE [LARGE SCALE GENOMIC DNA]</scope>
    <source>
        <strain evidence="1 2">CGMCC 1.11147</strain>
    </source>
</reference>
<sequence>MTIRMFVDDVSGVGLWPDLAWDYPGSPFEDLFDDELENTLPISRELRDSIRAWVDEYTDSFETPMGVAWHVEHDRRGLRLSQQLRAELDSSAFRVRYLADTQTVRRELRGGS</sequence>
<protein>
    <submittedName>
        <fullName evidence="1">Uncharacterized protein</fullName>
    </submittedName>
</protein>
<name>A0A1G9W2W0_9ACTN</name>